<feature type="compositionally biased region" description="Polar residues" evidence="1">
    <location>
        <begin position="74"/>
        <end position="85"/>
    </location>
</feature>
<gene>
    <name evidence="2" type="ORF">HaLaN_10457</name>
</gene>
<keyword evidence="3" id="KW-1185">Reference proteome</keyword>
<evidence type="ECO:0000313" key="3">
    <source>
        <dbReference type="Proteomes" id="UP000485058"/>
    </source>
</evidence>
<comment type="caution">
    <text evidence="2">The sequence shown here is derived from an EMBL/GenBank/DDBJ whole genome shotgun (WGS) entry which is preliminary data.</text>
</comment>
<dbReference type="Proteomes" id="UP000485058">
    <property type="component" value="Unassembled WGS sequence"/>
</dbReference>
<evidence type="ECO:0000313" key="2">
    <source>
        <dbReference type="EMBL" id="GFH14408.1"/>
    </source>
</evidence>
<name>A0A699Z4X8_HAELA</name>
<dbReference type="EMBL" id="BLLF01000722">
    <property type="protein sequence ID" value="GFH14408.1"/>
    <property type="molecule type" value="Genomic_DNA"/>
</dbReference>
<sequence>MDVAANAIPASHRRNAYARLFGRSRICWSNVEEIRWLEDKLGSALEDALYDVRPQITARTAQHSGATMPVVSPHSASFPRTQSMKPRSDKRAAHHQRSQESGAGCHGLISVAGGQPLGRPPGHSYPGPRVARCGRSTSSHAGAGSGLGCTILGAIPLRASASRYNLA</sequence>
<protein>
    <submittedName>
        <fullName evidence="2">Uncharacterized protein</fullName>
    </submittedName>
</protein>
<accession>A0A699Z4X8</accession>
<dbReference type="AlphaFoldDB" id="A0A699Z4X8"/>
<reference evidence="2 3" key="1">
    <citation type="submission" date="2020-02" db="EMBL/GenBank/DDBJ databases">
        <title>Draft genome sequence of Haematococcus lacustris strain NIES-144.</title>
        <authorList>
            <person name="Morimoto D."/>
            <person name="Nakagawa S."/>
            <person name="Yoshida T."/>
            <person name="Sawayama S."/>
        </authorList>
    </citation>
    <scope>NUCLEOTIDE SEQUENCE [LARGE SCALE GENOMIC DNA]</scope>
    <source>
        <strain evidence="2 3">NIES-144</strain>
    </source>
</reference>
<feature type="region of interest" description="Disordered" evidence="1">
    <location>
        <begin position="60"/>
        <end position="141"/>
    </location>
</feature>
<evidence type="ECO:0000256" key="1">
    <source>
        <dbReference type="SAM" id="MobiDB-lite"/>
    </source>
</evidence>
<organism evidence="2 3">
    <name type="scientific">Haematococcus lacustris</name>
    <name type="common">Green alga</name>
    <name type="synonym">Haematococcus pluvialis</name>
    <dbReference type="NCBI Taxonomy" id="44745"/>
    <lineage>
        <taxon>Eukaryota</taxon>
        <taxon>Viridiplantae</taxon>
        <taxon>Chlorophyta</taxon>
        <taxon>core chlorophytes</taxon>
        <taxon>Chlorophyceae</taxon>
        <taxon>CS clade</taxon>
        <taxon>Chlamydomonadales</taxon>
        <taxon>Haematococcaceae</taxon>
        <taxon>Haematococcus</taxon>
    </lineage>
</organism>
<proteinExistence type="predicted"/>